<dbReference type="Proteomes" id="UP000199559">
    <property type="component" value="Unassembled WGS sequence"/>
</dbReference>
<dbReference type="PROSITE" id="PS51257">
    <property type="entry name" value="PROKAR_LIPOPROTEIN"/>
    <property type="match status" value="1"/>
</dbReference>
<name>A0A1I3J0A0_9FLAO</name>
<evidence type="ECO:0000313" key="1">
    <source>
        <dbReference type="EMBL" id="SFI53486.1"/>
    </source>
</evidence>
<evidence type="ECO:0000313" key="2">
    <source>
        <dbReference type="Proteomes" id="UP000199559"/>
    </source>
</evidence>
<dbReference type="STRING" id="1144750.SAMN05443431_101189"/>
<accession>A0A1I3J0A0</accession>
<protein>
    <submittedName>
        <fullName evidence="1">Lipocalin-like domain-containing protein</fullName>
    </submittedName>
</protein>
<reference evidence="2" key="1">
    <citation type="submission" date="2016-10" db="EMBL/GenBank/DDBJ databases">
        <authorList>
            <person name="Varghese N."/>
            <person name="Submissions S."/>
        </authorList>
    </citation>
    <scope>NUCLEOTIDE SEQUENCE [LARGE SCALE GENOMIC DNA]</scope>
    <source>
        <strain evidence="2">DSM 28881</strain>
    </source>
</reference>
<dbReference type="EMBL" id="FORM01000001">
    <property type="protein sequence ID" value="SFI53486.1"/>
    <property type="molecule type" value="Genomic_DNA"/>
</dbReference>
<organism evidence="1 2">
    <name type="scientific">Olleya namhaensis</name>
    <dbReference type="NCBI Taxonomy" id="1144750"/>
    <lineage>
        <taxon>Bacteria</taxon>
        <taxon>Pseudomonadati</taxon>
        <taxon>Bacteroidota</taxon>
        <taxon>Flavobacteriia</taxon>
        <taxon>Flavobacteriales</taxon>
        <taxon>Flavobacteriaceae</taxon>
    </lineage>
</organism>
<proteinExistence type="predicted"/>
<dbReference type="RefSeq" id="WP_090836666.1">
    <property type="nucleotide sequence ID" value="NZ_CANKYB010000001.1"/>
</dbReference>
<dbReference type="AlphaFoldDB" id="A0A1I3J0A0"/>
<keyword evidence="2" id="KW-1185">Reference proteome</keyword>
<gene>
    <name evidence="1" type="ORF">SAMN05443431_101189</name>
</gene>
<sequence>MKNILTLCLFTLFAMSCGGSKTVRQSKKVIKGNWVLSQVTHNQKGNYKIALLDDATQDCFEGSVWKFVPNNNSGNYSLSNTSCGDQARYFVFTIKEIDKTTGLYNFLLKPTNYKGKSQTNHGFRMSLTQLSDTNMQWQQTINVDGKPFTLNMNFLKQ</sequence>